<evidence type="ECO:0000256" key="1">
    <source>
        <dbReference type="SAM" id="Phobius"/>
    </source>
</evidence>
<keyword evidence="3" id="KW-1185">Reference proteome</keyword>
<evidence type="ECO:0000313" key="2">
    <source>
        <dbReference type="EMBL" id="CAH1426557.1"/>
    </source>
</evidence>
<dbReference type="EMBL" id="CAKMRJ010002223">
    <property type="protein sequence ID" value="CAH1426557.1"/>
    <property type="molecule type" value="Genomic_DNA"/>
</dbReference>
<keyword evidence="1" id="KW-0812">Transmembrane</keyword>
<dbReference type="Proteomes" id="UP001157418">
    <property type="component" value="Unassembled WGS sequence"/>
</dbReference>
<sequence>MCGLITNVNDVKLLKRHKIIDGDLCEDEVPKFCIGMRTSTQTVKRRKKSELQEKIVEDNRVYKSRRRMLYVRMRKVSYWLLVVLRAISIFAGASLKILAFIISLATVFLLTSQAYCEAYGCAKTKVSLLTFST</sequence>
<dbReference type="AlphaFoldDB" id="A0AAU9ML87"/>
<comment type="caution">
    <text evidence="2">The sequence shown here is derived from an EMBL/GenBank/DDBJ whole genome shotgun (WGS) entry which is preliminary data.</text>
</comment>
<name>A0AAU9ML87_9ASTR</name>
<keyword evidence="1" id="KW-0472">Membrane</keyword>
<proteinExistence type="predicted"/>
<organism evidence="2 3">
    <name type="scientific">Lactuca virosa</name>
    <dbReference type="NCBI Taxonomy" id="75947"/>
    <lineage>
        <taxon>Eukaryota</taxon>
        <taxon>Viridiplantae</taxon>
        <taxon>Streptophyta</taxon>
        <taxon>Embryophyta</taxon>
        <taxon>Tracheophyta</taxon>
        <taxon>Spermatophyta</taxon>
        <taxon>Magnoliopsida</taxon>
        <taxon>eudicotyledons</taxon>
        <taxon>Gunneridae</taxon>
        <taxon>Pentapetalae</taxon>
        <taxon>asterids</taxon>
        <taxon>campanulids</taxon>
        <taxon>Asterales</taxon>
        <taxon>Asteraceae</taxon>
        <taxon>Cichorioideae</taxon>
        <taxon>Cichorieae</taxon>
        <taxon>Lactucinae</taxon>
        <taxon>Lactuca</taxon>
    </lineage>
</organism>
<accession>A0AAU9ML87</accession>
<protein>
    <submittedName>
        <fullName evidence="2">Uncharacterized protein</fullName>
    </submittedName>
</protein>
<evidence type="ECO:0000313" key="3">
    <source>
        <dbReference type="Proteomes" id="UP001157418"/>
    </source>
</evidence>
<gene>
    <name evidence="2" type="ORF">LVIROSA_LOCUS13630</name>
</gene>
<reference evidence="2 3" key="1">
    <citation type="submission" date="2022-01" db="EMBL/GenBank/DDBJ databases">
        <authorList>
            <person name="Xiong W."/>
            <person name="Schranz E."/>
        </authorList>
    </citation>
    <scope>NUCLEOTIDE SEQUENCE [LARGE SCALE GENOMIC DNA]</scope>
</reference>
<keyword evidence="1" id="KW-1133">Transmembrane helix</keyword>
<feature type="transmembrane region" description="Helical" evidence="1">
    <location>
        <begin position="76"/>
        <end position="102"/>
    </location>
</feature>